<dbReference type="EC" id="5.2.1.8" evidence="2"/>
<dbReference type="PANTHER" id="PTHR47245">
    <property type="entry name" value="PEPTIDYLPROLYL ISOMERASE"/>
    <property type="match status" value="1"/>
</dbReference>
<dbReference type="OrthoDB" id="530022at2"/>
<dbReference type="AlphaFoldDB" id="A0A3S1CLZ0"/>
<dbReference type="Proteomes" id="UP000271624">
    <property type="component" value="Unassembled WGS sequence"/>
</dbReference>
<dbReference type="EMBL" id="RSCL01000011">
    <property type="protein sequence ID" value="RUT04286.1"/>
    <property type="molecule type" value="Genomic_DNA"/>
</dbReference>
<evidence type="ECO:0000256" key="2">
    <source>
        <dbReference type="ARBA" id="ARBA00013194"/>
    </source>
</evidence>
<gene>
    <name evidence="8" type="ORF">DSM106972_045140</name>
</gene>
<keyword evidence="5 6" id="KW-0413">Isomerase</keyword>
<evidence type="ECO:0000256" key="4">
    <source>
        <dbReference type="ARBA" id="ARBA00023110"/>
    </source>
</evidence>
<evidence type="ECO:0000256" key="3">
    <source>
        <dbReference type="ARBA" id="ARBA00022729"/>
    </source>
</evidence>
<comment type="catalytic activity">
    <reaction evidence="1">
        <text>[protein]-peptidylproline (omega=180) = [protein]-peptidylproline (omega=0)</text>
        <dbReference type="Rhea" id="RHEA:16237"/>
        <dbReference type="Rhea" id="RHEA-COMP:10747"/>
        <dbReference type="Rhea" id="RHEA-COMP:10748"/>
        <dbReference type="ChEBI" id="CHEBI:83833"/>
        <dbReference type="ChEBI" id="CHEBI:83834"/>
        <dbReference type="EC" id="5.2.1.8"/>
    </reaction>
</comment>
<dbReference type="PANTHER" id="PTHR47245:SF1">
    <property type="entry name" value="FOLDASE PROTEIN PRSA"/>
    <property type="match status" value="1"/>
</dbReference>
<dbReference type="PROSITE" id="PS50198">
    <property type="entry name" value="PPIC_PPIASE_2"/>
    <property type="match status" value="1"/>
</dbReference>
<dbReference type="Pfam" id="PF00639">
    <property type="entry name" value="Rotamase"/>
    <property type="match status" value="1"/>
</dbReference>
<accession>A0A3S1CLZ0</accession>
<name>A0A3S1CLZ0_9CYAN</name>
<proteinExistence type="predicted"/>
<sequence length="243" mass="28377">MISLKGKIIQPEEIIAALRKDMQLKDVCQKVLEKQIIEQVAQSRGITLTSEEIQTEADRQRYAKRLVKASDTIAWLTDNLITSEDWEAGIRDNLLASKLTQELFAKDAEVFFAENKLDFEQIILYQIVVPYEQLAQEIFYQIEESEMSFYEAAHLYDSDERRRRDCGFEGKLYRWNLQPDVATILFNSKVGELVGPIRIEQASYIFLIEEKVSAELTSEIYEEILNRIFRTWLDSELNHIGIR</sequence>
<reference evidence="8" key="2">
    <citation type="journal article" date="2019" name="Genome Biol. Evol.">
        <title>Day and night: Metabolic profiles and evolutionary relationships of six axenic non-marine cyanobacteria.</title>
        <authorList>
            <person name="Will S.E."/>
            <person name="Henke P."/>
            <person name="Boedeker C."/>
            <person name="Huang S."/>
            <person name="Brinkmann H."/>
            <person name="Rohde M."/>
            <person name="Jarek M."/>
            <person name="Friedl T."/>
            <person name="Seufert S."/>
            <person name="Schumacher M."/>
            <person name="Overmann J."/>
            <person name="Neumann-Schaal M."/>
            <person name="Petersen J."/>
        </authorList>
    </citation>
    <scope>NUCLEOTIDE SEQUENCE [LARGE SCALE GENOMIC DNA]</scope>
    <source>
        <strain evidence="8">PCC 7102</strain>
    </source>
</reference>
<dbReference type="Gene3D" id="1.10.4030.10">
    <property type="entry name" value="Porin chaperone SurA, peptide-binding domain"/>
    <property type="match status" value="1"/>
</dbReference>
<evidence type="ECO:0000256" key="5">
    <source>
        <dbReference type="ARBA" id="ARBA00023235"/>
    </source>
</evidence>
<evidence type="ECO:0000256" key="6">
    <source>
        <dbReference type="PROSITE-ProRule" id="PRU00278"/>
    </source>
</evidence>
<comment type="caution">
    <text evidence="8">The sequence shown here is derived from an EMBL/GenBank/DDBJ whole genome shotgun (WGS) entry which is preliminary data.</text>
</comment>
<keyword evidence="4 6" id="KW-0697">Rotamase</keyword>
<dbReference type="RefSeq" id="WP_127082909.1">
    <property type="nucleotide sequence ID" value="NZ_RSCL01000011.1"/>
</dbReference>
<evidence type="ECO:0000259" key="7">
    <source>
        <dbReference type="PROSITE" id="PS50198"/>
    </source>
</evidence>
<dbReference type="InterPro" id="IPR027304">
    <property type="entry name" value="Trigger_fact/SurA_dom_sf"/>
</dbReference>
<evidence type="ECO:0000313" key="8">
    <source>
        <dbReference type="EMBL" id="RUT04286.1"/>
    </source>
</evidence>
<evidence type="ECO:0000313" key="9">
    <source>
        <dbReference type="Proteomes" id="UP000271624"/>
    </source>
</evidence>
<dbReference type="SUPFAM" id="SSF109998">
    <property type="entry name" value="Triger factor/SurA peptide-binding domain-like"/>
    <property type="match status" value="1"/>
</dbReference>
<dbReference type="InterPro" id="IPR000297">
    <property type="entry name" value="PPIase_PpiC"/>
</dbReference>
<protein>
    <recommendedName>
        <fullName evidence="2">peptidylprolyl isomerase</fullName>
        <ecNumber evidence="2">5.2.1.8</ecNumber>
    </recommendedName>
</protein>
<evidence type="ECO:0000256" key="1">
    <source>
        <dbReference type="ARBA" id="ARBA00000971"/>
    </source>
</evidence>
<dbReference type="SUPFAM" id="SSF54534">
    <property type="entry name" value="FKBP-like"/>
    <property type="match status" value="1"/>
</dbReference>
<dbReference type="GO" id="GO:0003755">
    <property type="term" value="F:peptidyl-prolyl cis-trans isomerase activity"/>
    <property type="evidence" value="ECO:0007669"/>
    <property type="project" value="UniProtKB-KW"/>
</dbReference>
<organism evidence="8 9">
    <name type="scientific">Dulcicalothrix desertica PCC 7102</name>
    <dbReference type="NCBI Taxonomy" id="232991"/>
    <lineage>
        <taxon>Bacteria</taxon>
        <taxon>Bacillati</taxon>
        <taxon>Cyanobacteriota</taxon>
        <taxon>Cyanophyceae</taxon>
        <taxon>Nostocales</taxon>
        <taxon>Calotrichaceae</taxon>
        <taxon>Dulcicalothrix</taxon>
    </lineage>
</organism>
<reference evidence="8" key="1">
    <citation type="submission" date="2018-12" db="EMBL/GenBank/DDBJ databases">
        <authorList>
            <person name="Will S."/>
            <person name="Neumann-Schaal M."/>
            <person name="Henke P."/>
        </authorList>
    </citation>
    <scope>NUCLEOTIDE SEQUENCE</scope>
    <source>
        <strain evidence="8">PCC 7102</strain>
    </source>
</reference>
<feature type="domain" description="PpiC" evidence="7">
    <location>
        <begin position="119"/>
        <end position="210"/>
    </location>
</feature>
<keyword evidence="3" id="KW-0732">Signal</keyword>
<dbReference type="InterPro" id="IPR046357">
    <property type="entry name" value="PPIase_dom_sf"/>
</dbReference>
<keyword evidence="9" id="KW-1185">Reference proteome</keyword>
<dbReference type="InterPro" id="IPR050245">
    <property type="entry name" value="PrsA_foldase"/>
</dbReference>
<dbReference type="Gene3D" id="3.10.50.40">
    <property type="match status" value="1"/>
</dbReference>